<dbReference type="Pfam" id="PF06580">
    <property type="entry name" value="His_kinase"/>
    <property type="match status" value="1"/>
</dbReference>
<dbReference type="InterPro" id="IPR050640">
    <property type="entry name" value="Bact_2-comp_sensor_kinase"/>
</dbReference>
<sequence length="163" mass="18861">MSIQKSDDAPETIIKLSDLMRFVLTETQAQFIPLNKEIECINQYIDLQAMRLPKKTVVDFKVKGDVEQQIIAPLMLLPFVENAFKHGVSTHVESKILIHLDVKRDWLLFHAENKKEHQTIKKSTRIGLSNVVRRLELTYPQKHNLKIDESGNTFKVDLKINLS</sequence>
<organism evidence="2 3">
    <name type="scientific">Thermophagus xiamenensis</name>
    <dbReference type="NCBI Taxonomy" id="385682"/>
    <lineage>
        <taxon>Bacteria</taxon>
        <taxon>Pseudomonadati</taxon>
        <taxon>Bacteroidota</taxon>
        <taxon>Bacteroidia</taxon>
        <taxon>Marinilabiliales</taxon>
        <taxon>Marinilabiliaceae</taxon>
        <taxon>Thermophagus</taxon>
    </lineage>
</organism>
<dbReference type="Gene3D" id="3.30.565.10">
    <property type="entry name" value="Histidine kinase-like ATPase, C-terminal domain"/>
    <property type="match status" value="1"/>
</dbReference>
<dbReference type="STRING" id="385682.SAMN05444380_10860"/>
<reference evidence="2 3" key="1">
    <citation type="submission" date="2016-10" db="EMBL/GenBank/DDBJ databases">
        <authorList>
            <person name="de Groot N.N."/>
        </authorList>
    </citation>
    <scope>NUCLEOTIDE SEQUENCE [LARGE SCALE GENOMIC DNA]</scope>
    <source>
        <strain evidence="2 3">DSM 19012</strain>
    </source>
</reference>
<feature type="domain" description="Signal transduction histidine kinase internal region" evidence="1">
    <location>
        <begin position="3"/>
        <end position="55"/>
    </location>
</feature>
<dbReference type="eggNOG" id="COG2972">
    <property type="taxonomic scope" value="Bacteria"/>
</dbReference>
<evidence type="ECO:0000313" key="3">
    <source>
        <dbReference type="Proteomes" id="UP000181976"/>
    </source>
</evidence>
<dbReference type="InParanoid" id="A0A1I1YNG3"/>
<evidence type="ECO:0000259" key="1">
    <source>
        <dbReference type="Pfam" id="PF06580"/>
    </source>
</evidence>
<dbReference type="GO" id="GO:0000155">
    <property type="term" value="F:phosphorelay sensor kinase activity"/>
    <property type="evidence" value="ECO:0007669"/>
    <property type="project" value="InterPro"/>
</dbReference>
<dbReference type="InterPro" id="IPR010559">
    <property type="entry name" value="Sig_transdc_His_kin_internal"/>
</dbReference>
<dbReference type="InterPro" id="IPR036890">
    <property type="entry name" value="HATPase_C_sf"/>
</dbReference>
<dbReference type="EMBL" id="FONA01000008">
    <property type="protein sequence ID" value="SFE21047.1"/>
    <property type="molecule type" value="Genomic_DNA"/>
</dbReference>
<dbReference type="AlphaFoldDB" id="A0A1I1YNG3"/>
<keyword evidence="2" id="KW-0808">Transferase</keyword>
<accession>A0A1I1YNG3</accession>
<protein>
    <submittedName>
        <fullName evidence="2">Histidine kinase</fullName>
    </submittedName>
</protein>
<keyword evidence="3" id="KW-1185">Reference proteome</keyword>
<dbReference type="PANTHER" id="PTHR34220">
    <property type="entry name" value="SENSOR HISTIDINE KINASE YPDA"/>
    <property type="match status" value="1"/>
</dbReference>
<gene>
    <name evidence="2" type="ORF">SAMN05444380_10860</name>
</gene>
<dbReference type="PANTHER" id="PTHR34220:SF7">
    <property type="entry name" value="SENSOR HISTIDINE KINASE YPDA"/>
    <property type="match status" value="1"/>
</dbReference>
<evidence type="ECO:0000313" key="2">
    <source>
        <dbReference type="EMBL" id="SFE21047.1"/>
    </source>
</evidence>
<dbReference type="GO" id="GO:0016020">
    <property type="term" value="C:membrane"/>
    <property type="evidence" value="ECO:0007669"/>
    <property type="project" value="InterPro"/>
</dbReference>
<keyword evidence="2" id="KW-0418">Kinase</keyword>
<name>A0A1I1YNG3_9BACT</name>
<dbReference type="Proteomes" id="UP000181976">
    <property type="component" value="Unassembled WGS sequence"/>
</dbReference>
<proteinExistence type="predicted"/>